<name>A0A1I7X390_HETBA</name>
<dbReference type="WBParaSite" id="Hba_11966">
    <property type="protein sequence ID" value="Hba_11966"/>
    <property type="gene ID" value="Hba_11966"/>
</dbReference>
<reference evidence="3" key="1">
    <citation type="submission" date="2016-11" db="UniProtKB">
        <authorList>
            <consortium name="WormBaseParasite"/>
        </authorList>
    </citation>
    <scope>IDENTIFICATION</scope>
</reference>
<dbReference type="InterPro" id="IPR029021">
    <property type="entry name" value="Prot-tyrosine_phosphatase-like"/>
</dbReference>
<protein>
    <submittedName>
        <fullName evidence="3">Tyrosine-protein phosphatase domain-containing protein</fullName>
    </submittedName>
</protein>
<dbReference type="AlphaFoldDB" id="A0A1I7X390"/>
<accession>A0A1I7X390</accession>
<evidence type="ECO:0000313" key="3">
    <source>
        <dbReference type="WBParaSite" id="Hba_11966"/>
    </source>
</evidence>
<dbReference type="SMART" id="SM00404">
    <property type="entry name" value="PTPc_motif"/>
    <property type="match status" value="1"/>
</dbReference>
<dbReference type="Proteomes" id="UP000095283">
    <property type="component" value="Unplaced"/>
</dbReference>
<dbReference type="Pfam" id="PF00102">
    <property type="entry name" value="Y_phosphatase"/>
    <property type="match status" value="2"/>
</dbReference>
<feature type="domain" description="Tyrosine-protein phosphatase" evidence="1">
    <location>
        <begin position="1"/>
        <end position="277"/>
    </location>
</feature>
<sequence>MVANLYEKNRQQCTKYWPDDEPTRLVDFINMYGNLLVIPCEATYFADYAVRCFDVTPVSDKGNNRLSPSGRSDFGSIESSVGSEYANVPSIRQSKEHVETSFGGGTARRIVQYHFTNWNDYKAPECSTGLLRFLHRLRALPQFNDFPVVIHCSSQEQYVFVYKALAEWYLFGYTDMDEHYQMLLEPGMRRCFSQHISFYQCLASGKQSIDKFQMFFSTARFMMIRNGSSETGVYCCISLLLERLKAEQRIDVFQTVKGLQNQRPLMFSKLVLFIYSF</sequence>
<keyword evidence="2" id="KW-1185">Reference proteome</keyword>
<dbReference type="InterPro" id="IPR000242">
    <property type="entry name" value="PTP_cat"/>
</dbReference>
<dbReference type="PANTHER" id="PTHR19134:SF495">
    <property type="entry name" value="TYROSINE-PROTEIN PHOSPHATASE 69D"/>
    <property type="match status" value="1"/>
</dbReference>
<evidence type="ECO:0000313" key="2">
    <source>
        <dbReference type="Proteomes" id="UP000095283"/>
    </source>
</evidence>
<dbReference type="GO" id="GO:0004725">
    <property type="term" value="F:protein tyrosine phosphatase activity"/>
    <property type="evidence" value="ECO:0007669"/>
    <property type="project" value="InterPro"/>
</dbReference>
<dbReference type="InterPro" id="IPR003595">
    <property type="entry name" value="Tyr_Pase_cat"/>
</dbReference>
<dbReference type="PANTHER" id="PTHR19134">
    <property type="entry name" value="RECEPTOR-TYPE TYROSINE-PROTEIN PHOSPHATASE"/>
    <property type="match status" value="1"/>
</dbReference>
<dbReference type="SUPFAM" id="SSF52799">
    <property type="entry name" value="(Phosphotyrosine protein) phosphatases II"/>
    <property type="match status" value="2"/>
</dbReference>
<dbReference type="Gene3D" id="3.90.190.10">
    <property type="entry name" value="Protein tyrosine phosphatase superfamily"/>
    <property type="match status" value="2"/>
</dbReference>
<proteinExistence type="predicted"/>
<evidence type="ECO:0000259" key="1">
    <source>
        <dbReference type="PROSITE" id="PS50055"/>
    </source>
</evidence>
<dbReference type="PRINTS" id="PR00700">
    <property type="entry name" value="PRTYPHPHTASE"/>
</dbReference>
<dbReference type="PROSITE" id="PS50055">
    <property type="entry name" value="TYR_PHOSPHATASE_PTP"/>
    <property type="match status" value="1"/>
</dbReference>
<dbReference type="CDD" id="cd00047">
    <property type="entry name" value="PTPc"/>
    <property type="match status" value="1"/>
</dbReference>
<dbReference type="InterPro" id="IPR050348">
    <property type="entry name" value="Protein-Tyr_Phosphatase"/>
</dbReference>
<organism evidence="2 3">
    <name type="scientific">Heterorhabditis bacteriophora</name>
    <name type="common">Entomopathogenic nematode worm</name>
    <dbReference type="NCBI Taxonomy" id="37862"/>
    <lineage>
        <taxon>Eukaryota</taxon>
        <taxon>Metazoa</taxon>
        <taxon>Ecdysozoa</taxon>
        <taxon>Nematoda</taxon>
        <taxon>Chromadorea</taxon>
        <taxon>Rhabditida</taxon>
        <taxon>Rhabditina</taxon>
        <taxon>Rhabditomorpha</taxon>
        <taxon>Strongyloidea</taxon>
        <taxon>Heterorhabditidae</taxon>
        <taxon>Heterorhabditis</taxon>
    </lineage>
</organism>